<gene>
    <name evidence="1" type="ORF">JCM19235_1412</name>
</gene>
<comment type="caution">
    <text evidence="1">The sequence shown here is derived from an EMBL/GenBank/DDBJ whole genome shotgun (WGS) entry which is preliminary data.</text>
</comment>
<dbReference type="EMBL" id="BBMR01000009">
    <property type="protein sequence ID" value="GAL21590.1"/>
    <property type="molecule type" value="Genomic_DNA"/>
</dbReference>
<protein>
    <submittedName>
        <fullName evidence="1">Uncharacterized protein</fullName>
    </submittedName>
</protein>
<name>A0A090S1I9_9VIBR</name>
<organism evidence="1 2">
    <name type="scientific">Vibrio maritimus</name>
    <dbReference type="NCBI Taxonomy" id="990268"/>
    <lineage>
        <taxon>Bacteria</taxon>
        <taxon>Pseudomonadati</taxon>
        <taxon>Pseudomonadota</taxon>
        <taxon>Gammaproteobacteria</taxon>
        <taxon>Vibrionales</taxon>
        <taxon>Vibrionaceae</taxon>
        <taxon>Vibrio</taxon>
    </lineage>
</organism>
<evidence type="ECO:0000313" key="2">
    <source>
        <dbReference type="Proteomes" id="UP000029228"/>
    </source>
</evidence>
<proteinExistence type="predicted"/>
<keyword evidence="2" id="KW-1185">Reference proteome</keyword>
<accession>A0A090S1I9</accession>
<sequence>MHVFHEEHQTNLNDHQHVEALLALVLIDHELHRTRRSLNAIDTLSSHTVQGLLNQAQGELNRQVEQLNLSLLAIPLSLQNAIGDAVSQYQTMLSLFIIE</sequence>
<evidence type="ECO:0000313" key="1">
    <source>
        <dbReference type="EMBL" id="GAL21590.1"/>
    </source>
</evidence>
<dbReference type="AlphaFoldDB" id="A0A090S1I9"/>
<reference evidence="1 2" key="1">
    <citation type="submission" date="2014-09" db="EMBL/GenBank/DDBJ databases">
        <title>Vibrio maritimus JCM 19235. (C45) whole genome shotgun sequence.</title>
        <authorList>
            <person name="Sawabe T."/>
            <person name="Meirelles P."/>
            <person name="Nakanishi M."/>
            <person name="Sayaka M."/>
            <person name="Hattori M."/>
            <person name="Ohkuma M."/>
        </authorList>
    </citation>
    <scope>NUCLEOTIDE SEQUENCE [LARGE SCALE GENOMIC DNA]</scope>
    <source>
        <strain evidence="2">JCM19235</strain>
    </source>
</reference>
<dbReference type="Proteomes" id="UP000029228">
    <property type="component" value="Unassembled WGS sequence"/>
</dbReference>